<reference evidence="2 3" key="1">
    <citation type="submission" date="2019-09" db="EMBL/GenBank/DDBJ databases">
        <title>Draft genome sequencing of Hungatella hathewayi 123Y-2.</title>
        <authorList>
            <person name="Lv Q."/>
            <person name="Li S."/>
        </authorList>
    </citation>
    <scope>NUCLEOTIDE SEQUENCE [LARGE SCALE GENOMIC DNA]</scope>
    <source>
        <strain evidence="2 3">123Y-2</strain>
    </source>
</reference>
<dbReference type="Proteomes" id="UP000434223">
    <property type="component" value="Unassembled WGS sequence"/>
</dbReference>
<dbReference type="EMBL" id="WNME01000003">
    <property type="protein sequence ID" value="MUB62654.1"/>
    <property type="molecule type" value="Genomic_DNA"/>
</dbReference>
<dbReference type="Gene3D" id="3.40.50.300">
    <property type="entry name" value="P-loop containing nucleotide triphosphate hydrolases"/>
    <property type="match status" value="1"/>
</dbReference>
<organism evidence="2 3">
    <name type="scientific">Hungatella hathewayi</name>
    <dbReference type="NCBI Taxonomy" id="154046"/>
    <lineage>
        <taxon>Bacteria</taxon>
        <taxon>Bacillati</taxon>
        <taxon>Bacillota</taxon>
        <taxon>Clostridia</taxon>
        <taxon>Lachnospirales</taxon>
        <taxon>Lachnospiraceae</taxon>
        <taxon>Hungatella</taxon>
    </lineage>
</organism>
<sequence length="314" mass="36639">METYHSNMARRWVLSLQREGRIIRQGNDNEEVSIYRYITKKTFDSYLWGIVENKQRFISQIMTNKTVERECQDVDETVLSFAEIKAIASGNPLIMEKTEVDTEVARLQMLKANYESQRYAHQDNFLFKYPKLISETENRLFGIEKDIRKRDNELAMEPDFLITLNGHTYDEREAAGSLLLEIGQSLDSMESRKIGTYKGFDVVINKKFSDCTMQLCGNMKYTADMSSSASGNMVRLENLLSGLEKRVAAHKENLEQYKRNMEESKKEFNKTFTYELELRQKLVRQKEINDELEIKEEGEELVVTDNLPEQAVAR</sequence>
<dbReference type="GeneID" id="93150337"/>
<name>A0AAW9WCN3_9FIRM</name>
<accession>A0AAW9WCN3</accession>
<evidence type="ECO:0000313" key="2">
    <source>
        <dbReference type="EMBL" id="MUB62654.1"/>
    </source>
</evidence>
<dbReference type="SUPFAM" id="SSF52540">
    <property type="entry name" value="P-loop containing nucleoside triphosphate hydrolases"/>
    <property type="match status" value="1"/>
</dbReference>
<proteinExistence type="predicted"/>
<gene>
    <name evidence="2" type="ORF">GNE07_06190</name>
</gene>
<dbReference type="InterPro" id="IPR027417">
    <property type="entry name" value="P-loop_NTPase"/>
</dbReference>
<protein>
    <recommendedName>
        <fullName evidence="4">DNA methylase</fullName>
    </recommendedName>
</protein>
<dbReference type="RefSeq" id="WP_147418912.1">
    <property type="nucleotide sequence ID" value="NZ_CABJBJ010000011.1"/>
</dbReference>
<comment type="caution">
    <text evidence="2">The sequence shown here is derived from an EMBL/GenBank/DDBJ whole genome shotgun (WGS) entry which is preliminary data.</text>
</comment>
<evidence type="ECO:0008006" key="4">
    <source>
        <dbReference type="Google" id="ProtNLM"/>
    </source>
</evidence>
<dbReference type="AlphaFoldDB" id="A0AAW9WCN3"/>
<feature type="coiled-coil region" evidence="1">
    <location>
        <begin position="233"/>
        <end position="295"/>
    </location>
</feature>
<keyword evidence="1" id="KW-0175">Coiled coil</keyword>
<evidence type="ECO:0000313" key="3">
    <source>
        <dbReference type="Proteomes" id="UP000434223"/>
    </source>
</evidence>
<evidence type="ECO:0000256" key="1">
    <source>
        <dbReference type="SAM" id="Coils"/>
    </source>
</evidence>